<dbReference type="OrthoDB" id="5327254at2"/>
<proteinExistence type="inferred from homology"/>
<dbReference type="AlphaFoldDB" id="C8PL60"/>
<dbReference type="eggNOG" id="COG1664">
    <property type="taxonomic scope" value="Bacteria"/>
</dbReference>
<dbReference type="InterPro" id="IPR007607">
    <property type="entry name" value="BacA/B"/>
</dbReference>
<sequence length="138" mass="14093">MAIFNKGDANTAQTTIISSGTLIKGELHLSCILHIDGNVEGDVISDNTVVIGKNGTARGSIRAKHIVISGKFFGNIEAELVELLGGGVLVGDVLSQSFGIEVGAKFNGKSAVSGGDQALVIDGSASEDVKLIDKALGE</sequence>
<dbReference type="Pfam" id="PF04519">
    <property type="entry name" value="Bactofilin"/>
    <property type="match status" value="1"/>
</dbReference>
<organism evidence="2 3">
    <name type="scientific">Campylobacter gracilis RM3268</name>
    <dbReference type="NCBI Taxonomy" id="553220"/>
    <lineage>
        <taxon>Bacteria</taxon>
        <taxon>Pseudomonadati</taxon>
        <taxon>Campylobacterota</taxon>
        <taxon>Epsilonproteobacteria</taxon>
        <taxon>Campylobacterales</taxon>
        <taxon>Campylobacteraceae</taxon>
        <taxon>Campylobacter</taxon>
    </lineage>
</organism>
<evidence type="ECO:0008006" key="4">
    <source>
        <dbReference type="Google" id="ProtNLM"/>
    </source>
</evidence>
<gene>
    <name evidence="2" type="ORF">CAMGR0001_2850</name>
</gene>
<keyword evidence="3" id="KW-1185">Reference proteome</keyword>
<dbReference type="PANTHER" id="PTHR35024:SF4">
    <property type="entry name" value="POLYMER-FORMING CYTOSKELETAL PROTEIN"/>
    <property type="match status" value="1"/>
</dbReference>
<dbReference type="EMBL" id="ACYG01000031">
    <property type="protein sequence ID" value="EEV16475.1"/>
    <property type="molecule type" value="Genomic_DNA"/>
</dbReference>
<comment type="caution">
    <text evidence="2">The sequence shown here is derived from an EMBL/GenBank/DDBJ whole genome shotgun (WGS) entry which is preliminary data.</text>
</comment>
<dbReference type="PANTHER" id="PTHR35024">
    <property type="entry name" value="HYPOTHETICAL CYTOSOLIC PROTEIN"/>
    <property type="match status" value="1"/>
</dbReference>
<reference evidence="2 3" key="1">
    <citation type="submission" date="2009-07" db="EMBL/GenBank/DDBJ databases">
        <authorList>
            <person name="Madupu R."/>
            <person name="Sebastian Y."/>
            <person name="Durkin A.S."/>
            <person name="Torralba M."/>
            <person name="Methe B."/>
            <person name="Sutton G.G."/>
            <person name="Strausberg R.L."/>
            <person name="Nelson K.E."/>
        </authorList>
    </citation>
    <scope>NUCLEOTIDE SEQUENCE [LARGE SCALE GENOMIC DNA]</scope>
    <source>
        <strain evidence="2 3">RM3268</strain>
    </source>
</reference>
<evidence type="ECO:0000313" key="2">
    <source>
        <dbReference type="EMBL" id="EEV16475.1"/>
    </source>
</evidence>
<dbReference type="STRING" id="824.CGRAC_1706"/>
<dbReference type="RefSeq" id="WP_005873147.1">
    <property type="nucleotide sequence ID" value="NZ_ACYG01000031.1"/>
</dbReference>
<evidence type="ECO:0000256" key="1">
    <source>
        <dbReference type="ARBA" id="ARBA00044755"/>
    </source>
</evidence>
<evidence type="ECO:0000313" key="3">
    <source>
        <dbReference type="Proteomes" id="UP000005709"/>
    </source>
</evidence>
<protein>
    <recommendedName>
        <fullName evidence="4">Polymer-forming cytoskeletal</fullName>
    </recommendedName>
</protein>
<comment type="similarity">
    <text evidence="1">Belongs to the bactofilin family.</text>
</comment>
<name>C8PL60_9BACT</name>
<dbReference type="Proteomes" id="UP000005709">
    <property type="component" value="Unassembled WGS sequence"/>
</dbReference>
<accession>C8PL60</accession>